<gene>
    <name evidence="3" type="ORF">TWF106_011723</name>
    <name evidence="4" type="ORF">TWF191_011420</name>
    <name evidence="2" type="ORF">TWF679_011483</name>
    <name evidence="1" type="ORF">TWF788_011646</name>
</gene>
<accession>A0A6G1MCF6</accession>
<organism evidence="2 8">
    <name type="scientific">Orbilia oligospora</name>
    <name type="common">Nematode-trapping fungus</name>
    <name type="synonym">Arthrobotrys oligospora</name>
    <dbReference type="NCBI Taxonomy" id="2813651"/>
    <lineage>
        <taxon>Eukaryota</taxon>
        <taxon>Fungi</taxon>
        <taxon>Dikarya</taxon>
        <taxon>Ascomycota</taxon>
        <taxon>Pezizomycotina</taxon>
        <taxon>Orbiliomycetes</taxon>
        <taxon>Orbiliales</taxon>
        <taxon>Orbiliaceae</taxon>
        <taxon>Orbilia</taxon>
    </lineage>
</organism>
<evidence type="ECO:0000313" key="4">
    <source>
        <dbReference type="EMBL" id="KAF3226449.1"/>
    </source>
</evidence>
<dbReference type="Proteomes" id="UP000472727">
    <property type="component" value="Unassembled WGS sequence"/>
</dbReference>
<evidence type="ECO:0000313" key="1">
    <source>
        <dbReference type="EMBL" id="KAF3158895.1"/>
    </source>
</evidence>
<proteinExistence type="predicted"/>
<name>A0A6G1MCF6_ORBOL</name>
<evidence type="ECO:0000313" key="7">
    <source>
        <dbReference type="Proteomes" id="UP000483672"/>
    </source>
</evidence>
<dbReference type="EMBL" id="JAABOE010000199">
    <property type="protein sequence ID" value="KAF3158895.1"/>
    <property type="molecule type" value="Genomic_DNA"/>
</dbReference>
<evidence type="ECO:0000313" key="3">
    <source>
        <dbReference type="EMBL" id="KAF3225023.1"/>
    </source>
</evidence>
<dbReference type="EMBL" id="WIWT01000002">
    <property type="protein sequence ID" value="KAF3223157.1"/>
    <property type="molecule type" value="Genomic_DNA"/>
</dbReference>
<dbReference type="Proteomes" id="UP000614610">
    <property type="component" value="Unassembled WGS sequence"/>
</dbReference>
<dbReference type="Proteomes" id="UP000483672">
    <property type="component" value="Unassembled WGS sequence"/>
</dbReference>
<dbReference type="Proteomes" id="UP000479691">
    <property type="component" value="Unassembled WGS sequence"/>
</dbReference>
<sequence length="69" mass="7492">MPCHGLAGRFFRPSLAAFPQASFRRPFTNHRPRSGHNCQTSWCHGHGPAAYLSTATSAVGTSQLTDHQA</sequence>
<evidence type="ECO:0000313" key="6">
    <source>
        <dbReference type="Proteomes" id="UP000479691"/>
    </source>
</evidence>
<reference evidence="5 6" key="1">
    <citation type="submission" date="2019-06" db="EMBL/GenBank/DDBJ databases">
        <authorList>
            <person name="Palmer J.M."/>
        </authorList>
    </citation>
    <scope>NUCLEOTIDE SEQUENCE</scope>
    <source>
        <strain evidence="3 5">TWF106</strain>
        <strain evidence="4 7">TWF191</strain>
        <strain evidence="2">TWF679</strain>
        <strain evidence="1 6">TWF788</strain>
    </source>
</reference>
<dbReference type="EMBL" id="WIPF01000023">
    <property type="protein sequence ID" value="KAF3226449.1"/>
    <property type="molecule type" value="Genomic_DNA"/>
</dbReference>
<protein>
    <submittedName>
        <fullName evidence="2">Uncharacterized protein</fullName>
    </submittedName>
</protein>
<evidence type="ECO:0000313" key="2">
    <source>
        <dbReference type="EMBL" id="KAF3223157.1"/>
    </source>
</evidence>
<comment type="caution">
    <text evidence="2">The sequence shown here is derived from an EMBL/GenBank/DDBJ whole genome shotgun (WGS) entry which is preliminary data.</text>
</comment>
<evidence type="ECO:0000313" key="5">
    <source>
        <dbReference type="Proteomes" id="UP000472727"/>
    </source>
</evidence>
<evidence type="ECO:0000313" key="8">
    <source>
        <dbReference type="Proteomes" id="UP000614610"/>
    </source>
</evidence>
<dbReference type="AlphaFoldDB" id="A0A6G1MCF6"/>
<dbReference type="EMBL" id="WIWS01000016">
    <property type="protein sequence ID" value="KAF3225023.1"/>
    <property type="molecule type" value="Genomic_DNA"/>
</dbReference>